<dbReference type="SMART" id="SM00388">
    <property type="entry name" value="HisKA"/>
    <property type="match status" value="1"/>
</dbReference>
<dbReference type="SUPFAM" id="SSF158472">
    <property type="entry name" value="HAMP domain-like"/>
    <property type="match status" value="1"/>
</dbReference>
<dbReference type="GO" id="GO:0000155">
    <property type="term" value="F:phosphorelay sensor kinase activity"/>
    <property type="evidence" value="ECO:0007669"/>
    <property type="project" value="InterPro"/>
</dbReference>
<keyword evidence="7" id="KW-0902">Two-component regulatory system</keyword>
<dbReference type="Gene3D" id="3.30.565.10">
    <property type="entry name" value="Histidine kinase-like ATPase, C-terminal domain"/>
    <property type="match status" value="1"/>
</dbReference>
<dbReference type="InterPro" id="IPR005467">
    <property type="entry name" value="His_kinase_dom"/>
</dbReference>
<dbReference type="GO" id="GO:0016020">
    <property type="term" value="C:membrane"/>
    <property type="evidence" value="ECO:0007669"/>
    <property type="project" value="UniProtKB-SubCell"/>
</dbReference>
<feature type="region of interest" description="Disordered" evidence="8">
    <location>
        <begin position="1"/>
        <end position="26"/>
    </location>
</feature>
<keyword evidence="9" id="KW-0472">Membrane</keyword>
<dbReference type="PRINTS" id="PR00344">
    <property type="entry name" value="BCTRLSENSOR"/>
</dbReference>
<evidence type="ECO:0000256" key="7">
    <source>
        <dbReference type="ARBA" id="ARBA00023012"/>
    </source>
</evidence>
<dbReference type="CDD" id="cd00082">
    <property type="entry name" value="HisKA"/>
    <property type="match status" value="1"/>
</dbReference>
<evidence type="ECO:0000259" key="10">
    <source>
        <dbReference type="PROSITE" id="PS50109"/>
    </source>
</evidence>
<dbReference type="InterPro" id="IPR003594">
    <property type="entry name" value="HATPase_dom"/>
</dbReference>
<dbReference type="CDD" id="cd00075">
    <property type="entry name" value="HATPase"/>
    <property type="match status" value="1"/>
</dbReference>
<organism evidence="12">
    <name type="scientific">uncultured Thermomicrobiales bacterium</name>
    <dbReference type="NCBI Taxonomy" id="1645740"/>
    <lineage>
        <taxon>Bacteria</taxon>
        <taxon>Pseudomonadati</taxon>
        <taxon>Thermomicrobiota</taxon>
        <taxon>Thermomicrobia</taxon>
        <taxon>Thermomicrobiales</taxon>
        <taxon>environmental samples</taxon>
    </lineage>
</organism>
<accession>A0A6J4VM73</accession>
<evidence type="ECO:0000256" key="5">
    <source>
        <dbReference type="ARBA" id="ARBA00022679"/>
    </source>
</evidence>
<dbReference type="InterPro" id="IPR003661">
    <property type="entry name" value="HisK_dim/P_dom"/>
</dbReference>
<dbReference type="AlphaFoldDB" id="A0A6J4VM73"/>
<feature type="transmembrane region" description="Helical" evidence="9">
    <location>
        <begin position="77"/>
        <end position="96"/>
    </location>
</feature>
<evidence type="ECO:0000313" key="12">
    <source>
        <dbReference type="EMBL" id="CAA9582083.1"/>
    </source>
</evidence>
<dbReference type="SMART" id="SM00387">
    <property type="entry name" value="HATPase_c"/>
    <property type="match status" value="1"/>
</dbReference>
<dbReference type="InterPro" id="IPR050736">
    <property type="entry name" value="Sensor_HK_Regulatory"/>
</dbReference>
<evidence type="ECO:0000256" key="8">
    <source>
        <dbReference type="SAM" id="MobiDB-lite"/>
    </source>
</evidence>
<dbReference type="Pfam" id="PF02518">
    <property type="entry name" value="HATPase_c"/>
    <property type="match status" value="1"/>
</dbReference>
<evidence type="ECO:0000256" key="4">
    <source>
        <dbReference type="ARBA" id="ARBA00022553"/>
    </source>
</evidence>
<dbReference type="CDD" id="cd06225">
    <property type="entry name" value="HAMP"/>
    <property type="match status" value="1"/>
</dbReference>
<dbReference type="InterPro" id="IPR036890">
    <property type="entry name" value="HATPase_C_sf"/>
</dbReference>
<dbReference type="PANTHER" id="PTHR43711:SF1">
    <property type="entry name" value="HISTIDINE KINASE 1"/>
    <property type="match status" value="1"/>
</dbReference>
<evidence type="ECO:0000256" key="9">
    <source>
        <dbReference type="SAM" id="Phobius"/>
    </source>
</evidence>
<dbReference type="PROSITE" id="PS50885">
    <property type="entry name" value="HAMP"/>
    <property type="match status" value="1"/>
</dbReference>
<evidence type="ECO:0000256" key="6">
    <source>
        <dbReference type="ARBA" id="ARBA00022777"/>
    </source>
</evidence>
<keyword evidence="9" id="KW-0812">Transmembrane</keyword>
<dbReference type="SUPFAM" id="SSF55874">
    <property type="entry name" value="ATPase domain of HSP90 chaperone/DNA topoisomerase II/histidine kinase"/>
    <property type="match status" value="1"/>
</dbReference>
<dbReference type="FunFam" id="3.30.565.10:FF:000006">
    <property type="entry name" value="Sensor histidine kinase WalK"/>
    <property type="match status" value="1"/>
</dbReference>
<feature type="domain" description="HAMP" evidence="11">
    <location>
        <begin position="100"/>
        <end position="152"/>
    </location>
</feature>
<dbReference type="Gene3D" id="6.10.340.10">
    <property type="match status" value="1"/>
</dbReference>
<sequence>MPRRRGPVPGRLDSRPPWWPEGEAWPPPVEHRRGRHRFLRRVAALLLFVFVVVPTVGGFVGWIFGGGSGPGPPGNDGPPVGFFGLLMLLGVIFFVTRAVRRTAAPIGDVMEAADRVAGGDYAVRVHAHGSGEVRRLADSFNEMAARLQVNEAQRRALLADVAHELRTPLAVIRGNVEAMLDGVYPRDDEHLQPILEETTVMARLLEDLRTLAMAEAKALRLHREPTDLAELVDDVVAAFLPRADAAGLELAAVVAPLPPLDVDPIRLRQVLENLVANALRYTPRGGAVRVTVGPQARLVAVVVADTGAGIAPEQLPHVFDRFTKSADSGGSGLGLAIARSLVEAHGGEIAAESALGRGTTIRFTLPLAGQA</sequence>
<dbReference type="Pfam" id="PF00512">
    <property type="entry name" value="HisKA"/>
    <property type="match status" value="1"/>
</dbReference>
<dbReference type="SUPFAM" id="SSF47384">
    <property type="entry name" value="Homodimeric domain of signal transducing histidine kinase"/>
    <property type="match status" value="1"/>
</dbReference>
<dbReference type="EMBL" id="CADCWL010000232">
    <property type="protein sequence ID" value="CAA9582083.1"/>
    <property type="molecule type" value="Genomic_DNA"/>
</dbReference>
<keyword evidence="5" id="KW-0808">Transferase</keyword>
<comment type="catalytic activity">
    <reaction evidence="1">
        <text>ATP + protein L-histidine = ADP + protein N-phospho-L-histidine.</text>
        <dbReference type="EC" id="2.7.13.3"/>
    </reaction>
</comment>
<dbReference type="PROSITE" id="PS50109">
    <property type="entry name" value="HIS_KIN"/>
    <property type="match status" value="1"/>
</dbReference>
<name>A0A6J4VM73_9BACT</name>
<reference evidence="12" key="1">
    <citation type="submission" date="2020-02" db="EMBL/GenBank/DDBJ databases">
        <authorList>
            <person name="Meier V. D."/>
        </authorList>
    </citation>
    <scope>NUCLEOTIDE SEQUENCE</scope>
    <source>
        <strain evidence="12">AVDCRST_MAG19</strain>
    </source>
</reference>
<feature type="transmembrane region" description="Helical" evidence="9">
    <location>
        <begin position="42"/>
        <end position="65"/>
    </location>
</feature>
<comment type="subcellular location">
    <subcellularLocation>
        <location evidence="2">Membrane</location>
    </subcellularLocation>
</comment>
<gene>
    <name evidence="12" type="ORF">AVDCRST_MAG19-4140</name>
</gene>
<keyword evidence="4" id="KW-0597">Phosphoprotein</keyword>
<dbReference type="Pfam" id="PF00672">
    <property type="entry name" value="HAMP"/>
    <property type="match status" value="1"/>
</dbReference>
<dbReference type="Gene3D" id="1.10.287.130">
    <property type="match status" value="1"/>
</dbReference>
<evidence type="ECO:0000256" key="1">
    <source>
        <dbReference type="ARBA" id="ARBA00000085"/>
    </source>
</evidence>
<dbReference type="EC" id="2.7.13.3" evidence="3"/>
<dbReference type="PANTHER" id="PTHR43711">
    <property type="entry name" value="TWO-COMPONENT HISTIDINE KINASE"/>
    <property type="match status" value="1"/>
</dbReference>
<evidence type="ECO:0000256" key="3">
    <source>
        <dbReference type="ARBA" id="ARBA00012438"/>
    </source>
</evidence>
<protein>
    <recommendedName>
        <fullName evidence="3">histidine kinase</fullName>
        <ecNumber evidence="3">2.7.13.3</ecNumber>
    </recommendedName>
</protein>
<feature type="domain" description="Histidine kinase" evidence="10">
    <location>
        <begin position="160"/>
        <end position="369"/>
    </location>
</feature>
<evidence type="ECO:0000256" key="2">
    <source>
        <dbReference type="ARBA" id="ARBA00004370"/>
    </source>
</evidence>
<dbReference type="InterPro" id="IPR003660">
    <property type="entry name" value="HAMP_dom"/>
</dbReference>
<keyword evidence="6" id="KW-0418">Kinase</keyword>
<dbReference type="SMART" id="SM00304">
    <property type="entry name" value="HAMP"/>
    <property type="match status" value="1"/>
</dbReference>
<evidence type="ECO:0000259" key="11">
    <source>
        <dbReference type="PROSITE" id="PS50885"/>
    </source>
</evidence>
<dbReference type="InterPro" id="IPR036097">
    <property type="entry name" value="HisK_dim/P_sf"/>
</dbReference>
<dbReference type="InterPro" id="IPR004358">
    <property type="entry name" value="Sig_transdc_His_kin-like_C"/>
</dbReference>
<proteinExistence type="predicted"/>
<keyword evidence="9" id="KW-1133">Transmembrane helix</keyword>